<gene>
    <name evidence="1" type="ORF">EVAR_2531_1</name>
</gene>
<sequence>MVFAYSLANDAEEAYGVLKKKEVITRYQKRKQEKYLLDYLKNLHKIFEEEYCTSSCDLSPKSYVGNNRPTGRIQPAVRFDPARKTF</sequence>
<organism evidence="1 2">
    <name type="scientific">Eumeta variegata</name>
    <name type="common">Bagworm moth</name>
    <name type="synonym">Eumeta japonica</name>
    <dbReference type="NCBI Taxonomy" id="151549"/>
    <lineage>
        <taxon>Eukaryota</taxon>
        <taxon>Metazoa</taxon>
        <taxon>Ecdysozoa</taxon>
        <taxon>Arthropoda</taxon>
        <taxon>Hexapoda</taxon>
        <taxon>Insecta</taxon>
        <taxon>Pterygota</taxon>
        <taxon>Neoptera</taxon>
        <taxon>Endopterygota</taxon>
        <taxon>Lepidoptera</taxon>
        <taxon>Glossata</taxon>
        <taxon>Ditrysia</taxon>
        <taxon>Tineoidea</taxon>
        <taxon>Psychidae</taxon>
        <taxon>Oiketicinae</taxon>
        <taxon>Eumeta</taxon>
    </lineage>
</organism>
<accession>A0A4C1SNW1</accession>
<comment type="caution">
    <text evidence="1">The sequence shown here is derived from an EMBL/GenBank/DDBJ whole genome shotgun (WGS) entry which is preliminary data.</text>
</comment>
<proteinExistence type="predicted"/>
<protein>
    <submittedName>
        <fullName evidence="1">Uncharacterized protein</fullName>
    </submittedName>
</protein>
<dbReference type="EMBL" id="BGZK01000011">
    <property type="protein sequence ID" value="GBP03839.1"/>
    <property type="molecule type" value="Genomic_DNA"/>
</dbReference>
<evidence type="ECO:0000313" key="2">
    <source>
        <dbReference type="Proteomes" id="UP000299102"/>
    </source>
</evidence>
<name>A0A4C1SNW1_EUMVA</name>
<dbReference type="AlphaFoldDB" id="A0A4C1SNW1"/>
<reference evidence="1 2" key="1">
    <citation type="journal article" date="2019" name="Commun. Biol.">
        <title>The bagworm genome reveals a unique fibroin gene that provides high tensile strength.</title>
        <authorList>
            <person name="Kono N."/>
            <person name="Nakamura H."/>
            <person name="Ohtoshi R."/>
            <person name="Tomita M."/>
            <person name="Numata K."/>
            <person name="Arakawa K."/>
        </authorList>
    </citation>
    <scope>NUCLEOTIDE SEQUENCE [LARGE SCALE GENOMIC DNA]</scope>
</reference>
<keyword evidence="2" id="KW-1185">Reference proteome</keyword>
<evidence type="ECO:0000313" key="1">
    <source>
        <dbReference type="EMBL" id="GBP03839.1"/>
    </source>
</evidence>
<dbReference type="Proteomes" id="UP000299102">
    <property type="component" value="Unassembled WGS sequence"/>
</dbReference>